<dbReference type="GO" id="GO:0071555">
    <property type="term" value="P:cell wall organization"/>
    <property type="evidence" value="ECO:0007669"/>
    <property type="project" value="UniProtKB-KW"/>
</dbReference>
<evidence type="ECO:0000313" key="15">
    <source>
        <dbReference type="Proteomes" id="UP000030063"/>
    </source>
</evidence>
<organism evidence="14 15">
    <name type="scientific">Pseudomonas taeanensis MS-3</name>
    <dbReference type="NCBI Taxonomy" id="1395571"/>
    <lineage>
        <taxon>Bacteria</taxon>
        <taxon>Pseudomonadati</taxon>
        <taxon>Pseudomonadota</taxon>
        <taxon>Gammaproteobacteria</taxon>
        <taxon>Pseudomonadales</taxon>
        <taxon>Pseudomonadaceae</taxon>
        <taxon>Pseudomonas</taxon>
    </lineage>
</organism>
<evidence type="ECO:0000256" key="11">
    <source>
        <dbReference type="ARBA" id="ARBA00039257"/>
    </source>
</evidence>
<dbReference type="GO" id="GO:0009254">
    <property type="term" value="P:peptidoglycan turnover"/>
    <property type="evidence" value="ECO:0007669"/>
    <property type="project" value="TreeGrafter"/>
</dbReference>
<dbReference type="STRING" id="1395571.TMS3_0119875"/>
<dbReference type="InterPro" id="IPR002502">
    <property type="entry name" value="Amidase_domain"/>
</dbReference>
<dbReference type="PANTHER" id="PTHR30417">
    <property type="entry name" value="N-ACETYLMURAMOYL-L-ALANINE AMIDASE AMID"/>
    <property type="match status" value="1"/>
</dbReference>
<evidence type="ECO:0000259" key="13">
    <source>
        <dbReference type="SMART" id="SM00644"/>
    </source>
</evidence>
<comment type="cofactor">
    <cofactor evidence="2">
        <name>Zn(2+)</name>
        <dbReference type="ChEBI" id="CHEBI:29105"/>
    </cofactor>
</comment>
<dbReference type="GO" id="GO:0005737">
    <property type="term" value="C:cytoplasm"/>
    <property type="evidence" value="ECO:0007669"/>
    <property type="project" value="UniProtKB-SubCell"/>
</dbReference>
<dbReference type="EMBL" id="AWSQ01000006">
    <property type="protein sequence ID" value="KFX68503.1"/>
    <property type="molecule type" value="Genomic_DNA"/>
</dbReference>
<dbReference type="GO" id="GO:0008745">
    <property type="term" value="F:N-acetylmuramoyl-L-alanine amidase activity"/>
    <property type="evidence" value="ECO:0007669"/>
    <property type="project" value="UniProtKB-EC"/>
</dbReference>
<dbReference type="Gene3D" id="3.40.80.10">
    <property type="entry name" value="Peptidoglycan recognition protein-like"/>
    <property type="match status" value="1"/>
</dbReference>
<keyword evidence="15" id="KW-1185">Reference proteome</keyword>
<evidence type="ECO:0000256" key="12">
    <source>
        <dbReference type="ARBA" id="ARBA00042615"/>
    </source>
</evidence>
<comment type="similarity">
    <text evidence="4">Belongs to the N-acetylmuramoyl-L-alanine amidase 2 family.</text>
</comment>
<dbReference type="CDD" id="cd06583">
    <property type="entry name" value="PGRP"/>
    <property type="match status" value="1"/>
</dbReference>
<dbReference type="Proteomes" id="UP000030063">
    <property type="component" value="Unassembled WGS sequence"/>
</dbReference>
<keyword evidence="8" id="KW-0378">Hydrolase</keyword>
<name>A0A0A1YHP7_9PSED</name>
<dbReference type="SUPFAM" id="SSF55846">
    <property type="entry name" value="N-acetylmuramoyl-L-alanine amidase-like"/>
    <property type="match status" value="1"/>
</dbReference>
<evidence type="ECO:0000256" key="8">
    <source>
        <dbReference type="ARBA" id="ARBA00022801"/>
    </source>
</evidence>
<evidence type="ECO:0000313" key="14">
    <source>
        <dbReference type="EMBL" id="KFX68503.1"/>
    </source>
</evidence>
<comment type="catalytic activity">
    <reaction evidence="1">
        <text>Hydrolyzes the link between N-acetylmuramoyl residues and L-amino acid residues in certain cell-wall glycopeptides.</text>
        <dbReference type="EC" id="3.5.1.28"/>
    </reaction>
</comment>
<evidence type="ECO:0000256" key="5">
    <source>
        <dbReference type="ARBA" id="ARBA00011901"/>
    </source>
</evidence>
<dbReference type="AlphaFoldDB" id="A0A0A1YHP7"/>
<dbReference type="RefSeq" id="WP_025166953.1">
    <property type="nucleotide sequence ID" value="NZ_AWSQ01000006.1"/>
</dbReference>
<dbReference type="Pfam" id="PF01510">
    <property type="entry name" value="Amidase_2"/>
    <property type="match status" value="1"/>
</dbReference>
<keyword evidence="10" id="KW-0961">Cell wall biogenesis/degradation</keyword>
<feature type="domain" description="N-acetylmuramoyl-L-alanine amidase" evidence="13">
    <location>
        <begin position="18"/>
        <end position="168"/>
    </location>
</feature>
<evidence type="ECO:0000256" key="7">
    <source>
        <dbReference type="ARBA" id="ARBA00022723"/>
    </source>
</evidence>
<sequence length="187" mass="20614">MQLDVTGGWCQGVRHCPSPNFNARPEGEVSLLVIHNISLPPGQFGTGKVQQFFQNCLPADEHPYFAEIATLQVSAHFLIERDGAITQFVSCNERAWHAGQSCFAGRENCNDFSLGIELEGTDELPFSDAQYAALAELVGELQRVYPAITQERICGHSDIAPTRKTDPGPAFDWPRLRTALLNTKEGL</sequence>
<dbReference type="EC" id="3.5.1.28" evidence="5"/>
<keyword evidence="9" id="KW-0862">Zinc</keyword>
<protein>
    <recommendedName>
        <fullName evidence="11">1,6-anhydro-N-acetylmuramyl-L-alanine amidase AmpD</fullName>
        <ecNumber evidence="5">3.5.1.28</ecNumber>
    </recommendedName>
    <alternativeName>
        <fullName evidence="12">N-acetylmuramoyl-L-alanine amidase</fullName>
    </alternativeName>
</protein>
<dbReference type="FunFam" id="3.40.80.10:FF:000002">
    <property type="entry name" value="1,6-anhydro-N-acetylmuramyl-L-alanine amidase"/>
    <property type="match status" value="1"/>
</dbReference>
<evidence type="ECO:0000256" key="6">
    <source>
        <dbReference type="ARBA" id="ARBA00022490"/>
    </source>
</evidence>
<evidence type="ECO:0000256" key="3">
    <source>
        <dbReference type="ARBA" id="ARBA00004496"/>
    </source>
</evidence>
<reference evidence="14 15" key="1">
    <citation type="journal article" date="2014" name="Genome Announc.">
        <title>Draft Genome Sequence of Petroleum Oil-Degrading Marine Bacterium Pseudomonas taeanensis Strain MS-3, Isolated from a Crude Oil-Contaminated Seashore.</title>
        <authorList>
            <person name="Lee S.Y."/>
            <person name="Kim S.H."/>
            <person name="Lee D.G."/>
            <person name="Shin S."/>
            <person name="Yun S.H."/>
            <person name="Choi C.W."/>
            <person name="Chung Y.H."/>
            <person name="Choi J.S."/>
            <person name="Kahng H.Y."/>
            <person name="Kim S.I."/>
        </authorList>
    </citation>
    <scope>NUCLEOTIDE SEQUENCE [LARGE SCALE GENOMIC DNA]</scope>
    <source>
        <strain evidence="14 15">MS-3</strain>
    </source>
</reference>
<evidence type="ECO:0000256" key="4">
    <source>
        <dbReference type="ARBA" id="ARBA00007553"/>
    </source>
</evidence>
<evidence type="ECO:0000256" key="1">
    <source>
        <dbReference type="ARBA" id="ARBA00001561"/>
    </source>
</evidence>
<keyword evidence="6" id="KW-0963">Cytoplasm</keyword>
<evidence type="ECO:0000256" key="9">
    <source>
        <dbReference type="ARBA" id="ARBA00022833"/>
    </source>
</evidence>
<dbReference type="SMART" id="SM00644">
    <property type="entry name" value="Ami_2"/>
    <property type="match status" value="1"/>
</dbReference>
<evidence type="ECO:0000256" key="10">
    <source>
        <dbReference type="ARBA" id="ARBA00023316"/>
    </source>
</evidence>
<dbReference type="NCBIfam" id="NF008758">
    <property type="entry name" value="PRK11789.1"/>
    <property type="match status" value="1"/>
</dbReference>
<gene>
    <name evidence="14" type="ORF">TMS3_0119875</name>
</gene>
<comment type="subcellular location">
    <subcellularLocation>
        <location evidence="3">Cytoplasm</location>
    </subcellularLocation>
</comment>
<dbReference type="eggNOG" id="COG3023">
    <property type="taxonomic scope" value="Bacteria"/>
</dbReference>
<evidence type="ECO:0000256" key="2">
    <source>
        <dbReference type="ARBA" id="ARBA00001947"/>
    </source>
</evidence>
<proteinExistence type="inferred from homology"/>
<dbReference type="GO" id="GO:0046872">
    <property type="term" value="F:metal ion binding"/>
    <property type="evidence" value="ECO:0007669"/>
    <property type="project" value="UniProtKB-KW"/>
</dbReference>
<dbReference type="InterPro" id="IPR036505">
    <property type="entry name" value="Amidase/PGRP_sf"/>
</dbReference>
<dbReference type="GO" id="GO:0009253">
    <property type="term" value="P:peptidoglycan catabolic process"/>
    <property type="evidence" value="ECO:0007669"/>
    <property type="project" value="InterPro"/>
</dbReference>
<dbReference type="OrthoDB" id="9794842at2"/>
<dbReference type="InterPro" id="IPR051206">
    <property type="entry name" value="NAMLAA_amidase_2"/>
</dbReference>
<accession>A0A0A1YHP7</accession>
<comment type="caution">
    <text evidence="14">The sequence shown here is derived from an EMBL/GenBank/DDBJ whole genome shotgun (WGS) entry which is preliminary data.</text>
</comment>
<keyword evidence="7" id="KW-0479">Metal-binding</keyword>
<dbReference type="PANTHER" id="PTHR30417:SF4">
    <property type="entry name" value="1,6-ANHYDRO-N-ACETYLMURAMYL-L-ALANINE AMIDASE AMPD"/>
    <property type="match status" value="1"/>
</dbReference>